<dbReference type="PRINTS" id="PR00164">
    <property type="entry name" value="ABC2TRNSPORT"/>
</dbReference>
<feature type="transmembrane region" description="Helical" evidence="8">
    <location>
        <begin position="183"/>
        <end position="206"/>
    </location>
</feature>
<dbReference type="RefSeq" id="WP_006950616.1">
    <property type="nucleotide sequence ID" value="NZ_BAJI01000040.1"/>
</dbReference>
<keyword evidence="3 8" id="KW-0813">Transport</keyword>
<dbReference type="OrthoDB" id="9808686at2"/>
<feature type="transmembrane region" description="Helical" evidence="8">
    <location>
        <begin position="20"/>
        <end position="39"/>
    </location>
</feature>
<evidence type="ECO:0000256" key="2">
    <source>
        <dbReference type="ARBA" id="ARBA00007783"/>
    </source>
</evidence>
<evidence type="ECO:0000313" key="10">
    <source>
        <dbReference type="EMBL" id="EFM00945.1"/>
    </source>
</evidence>
<evidence type="ECO:0000313" key="11">
    <source>
        <dbReference type="Proteomes" id="UP000004394"/>
    </source>
</evidence>
<evidence type="ECO:0000256" key="4">
    <source>
        <dbReference type="ARBA" id="ARBA00022475"/>
    </source>
</evidence>
<dbReference type="PANTHER" id="PTHR30294:SF29">
    <property type="entry name" value="MULTIDRUG ABC TRANSPORTER PERMEASE YBHS-RELATED"/>
    <property type="match status" value="1"/>
</dbReference>
<comment type="caution">
    <text evidence="10">The sequence shown here is derived from an EMBL/GenBank/DDBJ whole genome shotgun (WGS) entry which is preliminary data.</text>
</comment>
<proteinExistence type="inferred from homology"/>
<dbReference type="GO" id="GO:0043190">
    <property type="term" value="C:ATP-binding cassette (ABC) transporter complex"/>
    <property type="evidence" value="ECO:0007669"/>
    <property type="project" value="InterPro"/>
</dbReference>
<evidence type="ECO:0000256" key="3">
    <source>
        <dbReference type="ARBA" id="ARBA00022448"/>
    </source>
</evidence>
<dbReference type="Proteomes" id="UP000004394">
    <property type="component" value="Unassembled WGS sequence"/>
</dbReference>
<evidence type="ECO:0000256" key="7">
    <source>
        <dbReference type="ARBA" id="ARBA00023136"/>
    </source>
</evidence>
<feature type="transmembrane region" description="Helical" evidence="8">
    <location>
        <begin position="263"/>
        <end position="283"/>
    </location>
</feature>
<keyword evidence="7 8" id="KW-0472">Membrane</keyword>
<gene>
    <name evidence="10" type="ORF">HMPREF0658_2216</name>
</gene>
<dbReference type="InterPro" id="IPR051449">
    <property type="entry name" value="ABC-2_transporter_component"/>
</dbReference>
<dbReference type="Pfam" id="PF12698">
    <property type="entry name" value="ABC2_membrane_3"/>
    <property type="match status" value="1"/>
</dbReference>
<reference evidence="10" key="1">
    <citation type="submission" date="2010-07" db="EMBL/GenBank/DDBJ databases">
        <authorList>
            <person name="Muzny D."/>
            <person name="Qin X."/>
            <person name="Deng J."/>
            <person name="Jiang H."/>
            <person name="Liu Y."/>
            <person name="Qu J."/>
            <person name="Song X.-Z."/>
            <person name="Zhang L."/>
            <person name="Thornton R."/>
            <person name="Coyle M."/>
            <person name="Francisco L."/>
            <person name="Jackson L."/>
            <person name="Javaid M."/>
            <person name="Korchina V."/>
            <person name="Kovar C."/>
            <person name="Mata R."/>
            <person name="Mathew T."/>
            <person name="Ngo R."/>
            <person name="Nguyen L."/>
            <person name="Nguyen N."/>
            <person name="Okwuonu G."/>
            <person name="Ongeri F."/>
            <person name="Pham C."/>
            <person name="Simmons D."/>
            <person name="Wilczek-Boney K."/>
            <person name="Hale W."/>
            <person name="Jakkamsetti A."/>
            <person name="Pham P."/>
            <person name="Ruth R."/>
            <person name="San Lucas F."/>
            <person name="Warren J."/>
            <person name="Zhang J."/>
            <person name="Zhao Z."/>
            <person name="Zhou C."/>
            <person name="Zhu D."/>
            <person name="Lee S."/>
            <person name="Bess C."/>
            <person name="Blankenburg K."/>
            <person name="Forbes L."/>
            <person name="Fu Q."/>
            <person name="Gubbala S."/>
            <person name="Hirani K."/>
            <person name="Jayaseelan J.C."/>
            <person name="Lara F."/>
            <person name="Munidasa M."/>
            <person name="Palculict T."/>
            <person name="Patil S."/>
            <person name="Pu L.-L."/>
            <person name="Saada N."/>
            <person name="Tang L."/>
            <person name="Weissenberger G."/>
            <person name="Zhu Y."/>
            <person name="Hemphill L."/>
            <person name="Shang Y."/>
            <person name="Youmans B."/>
            <person name="Ayvaz T."/>
            <person name="Ross M."/>
            <person name="Santibanez J."/>
            <person name="Aqrawi P."/>
            <person name="Gross S."/>
            <person name="Joshi V."/>
            <person name="Fowler G."/>
            <person name="Nazareth L."/>
            <person name="Reid J."/>
            <person name="Worley K."/>
            <person name="Petrosino J."/>
            <person name="Highlander S."/>
            <person name="Gibbs R."/>
        </authorList>
    </citation>
    <scope>NUCLEOTIDE SEQUENCE [LARGE SCALE GENOMIC DNA]</scope>
    <source>
        <strain evidence="10">DSM 16973</strain>
    </source>
</reference>
<dbReference type="eggNOG" id="COG0842">
    <property type="taxonomic scope" value="Bacteria"/>
</dbReference>
<keyword evidence="6 8" id="KW-1133">Transmembrane helix</keyword>
<name>E0NVL1_9BACT</name>
<feature type="transmembrane region" description="Helical" evidence="8">
    <location>
        <begin position="233"/>
        <end position="257"/>
    </location>
</feature>
<dbReference type="AlphaFoldDB" id="E0NVL1"/>
<keyword evidence="4 8" id="KW-1003">Cell membrane</keyword>
<dbReference type="EMBL" id="AEEI01000061">
    <property type="protein sequence ID" value="EFM00945.1"/>
    <property type="molecule type" value="Genomic_DNA"/>
</dbReference>
<evidence type="ECO:0000256" key="5">
    <source>
        <dbReference type="ARBA" id="ARBA00022692"/>
    </source>
</evidence>
<feature type="domain" description="ABC transmembrane type-2" evidence="9">
    <location>
        <begin position="141"/>
        <end position="375"/>
    </location>
</feature>
<dbReference type="InterPro" id="IPR013525">
    <property type="entry name" value="ABC2_TM"/>
</dbReference>
<accession>E0NVL1</accession>
<feature type="transmembrane region" description="Helical" evidence="8">
    <location>
        <begin position="350"/>
        <end position="370"/>
    </location>
</feature>
<evidence type="ECO:0000259" key="9">
    <source>
        <dbReference type="PROSITE" id="PS51012"/>
    </source>
</evidence>
<evidence type="ECO:0000256" key="8">
    <source>
        <dbReference type="RuleBase" id="RU361157"/>
    </source>
</evidence>
<dbReference type="InterPro" id="IPR000412">
    <property type="entry name" value="ABC_2_transport"/>
</dbReference>
<protein>
    <recommendedName>
        <fullName evidence="8">Transport permease protein</fullName>
    </recommendedName>
</protein>
<keyword evidence="11" id="KW-1185">Reference proteome</keyword>
<sequence length="376" mass="41773">MILKYLIQKELLQLRRDSFLPKMIVVYPIVIMLVMPWVMNLEVQNVSIDVVDNDHSTTSRRMVQSVESSHYFVFNGMRSSYAEALTDVERGKADIVMVIPPRYERDKVNGRQPEVLIAANAVNGTKGGIGSAYLAAIVQQNATAWQNTHPVSSSAMGMPAPIKPIAPVSTLNLYNPYLDYKVFMIPALMGVLMIMLCGFLPALNIVNEKEKGTIEQINVTPVSKGTFILAKLIPYWLIGMVVITACFIIAWLVYGITAQGNLLLVYAVSILLAFIFSGIGLVISNYSDTLQQSMFVMWFILVCSMLLSGLFTPVSSMPDWAQTLTLLNPVRHFIDGIRTVFVRGGNLHSIAPQLLLLTVYAAVMNVWAVISYRKNS</sequence>
<dbReference type="InterPro" id="IPR047817">
    <property type="entry name" value="ABC2_TM_bact-type"/>
</dbReference>
<comment type="similarity">
    <text evidence="2 8">Belongs to the ABC-2 integral membrane protein family.</text>
</comment>
<dbReference type="GO" id="GO:0140359">
    <property type="term" value="F:ABC-type transporter activity"/>
    <property type="evidence" value="ECO:0007669"/>
    <property type="project" value="InterPro"/>
</dbReference>
<dbReference type="PROSITE" id="PS51012">
    <property type="entry name" value="ABC_TM2"/>
    <property type="match status" value="1"/>
</dbReference>
<feature type="transmembrane region" description="Helical" evidence="8">
    <location>
        <begin position="295"/>
        <end position="314"/>
    </location>
</feature>
<keyword evidence="5 8" id="KW-0812">Transmembrane</keyword>
<evidence type="ECO:0000256" key="6">
    <source>
        <dbReference type="ARBA" id="ARBA00022989"/>
    </source>
</evidence>
<evidence type="ECO:0000256" key="1">
    <source>
        <dbReference type="ARBA" id="ARBA00004651"/>
    </source>
</evidence>
<dbReference type="Gene3D" id="3.40.1710.10">
    <property type="entry name" value="abc type-2 transporter like domain"/>
    <property type="match status" value="1"/>
</dbReference>
<organism evidence="10 11">
    <name type="scientific">Hoylesella marshii DSM 16973 = JCM 13450</name>
    <dbReference type="NCBI Taxonomy" id="862515"/>
    <lineage>
        <taxon>Bacteria</taxon>
        <taxon>Pseudomonadati</taxon>
        <taxon>Bacteroidota</taxon>
        <taxon>Bacteroidia</taxon>
        <taxon>Bacteroidales</taxon>
        <taxon>Prevotellaceae</taxon>
        <taxon>Hoylesella</taxon>
    </lineage>
</organism>
<dbReference type="BioCyc" id="PMAR862515-HMP:GMOO-2249-MONOMER"/>
<dbReference type="HOGENOM" id="CLU_039483_8_3_10"/>
<dbReference type="STRING" id="862515.HMPREF0658_2216"/>
<dbReference type="PANTHER" id="PTHR30294">
    <property type="entry name" value="MEMBRANE COMPONENT OF ABC TRANSPORTER YHHJ-RELATED"/>
    <property type="match status" value="1"/>
</dbReference>
<comment type="subcellular location">
    <subcellularLocation>
        <location evidence="1 8">Cell membrane</location>
        <topology evidence="1 8">Multi-pass membrane protein</topology>
    </subcellularLocation>
</comment>